<dbReference type="RefSeq" id="WP_058634626.1">
    <property type="nucleotide sequence ID" value="NZ_LDPZ01000017.1"/>
</dbReference>
<evidence type="ECO:0000256" key="2">
    <source>
        <dbReference type="ARBA" id="ARBA00004651"/>
    </source>
</evidence>
<feature type="domain" description="Histidine kinase" evidence="11">
    <location>
        <begin position="216"/>
        <end position="415"/>
    </location>
</feature>
<evidence type="ECO:0000256" key="3">
    <source>
        <dbReference type="ARBA" id="ARBA00012438"/>
    </source>
</evidence>
<evidence type="ECO:0000256" key="9">
    <source>
        <dbReference type="ARBA" id="ARBA00022840"/>
    </source>
</evidence>
<dbReference type="PRINTS" id="PR00344">
    <property type="entry name" value="BCTRLSENSOR"/>
</dbReference>
<comment type="subcellular location">
    <subcellularLocation>
        <location evidence="2">Cell membrane</location>
        <topology evidence="2">Multi-pass membrane protein</topology>
    </subcellularLocation>
</comment>
<dbReference type="GO" id="GO:0000155">
    <property type="term" value="F:phosphorelay sensor kinase activity"/>
    <property type="evidence" value="ECO:0007669"/>
    <property type="project" value="InterPro"/>
</dbReference>
<evidence type="ECO:0000313" key="14">
    <source>
        <dbReference type="Proteomes" id="UP000078272"/>
    </source>
</evidence>
<dbReference type="InterPro" id="IPR003661">
    <property type="entry name" value="HisK_dim/P_dom"/>
</dbReference>
<reference evidence="13 14" key="1">
    <citation type="journal article" date="2016" name="Front. Microbiol.">
        <title>Genomic Resource of Rice Seed Associated Bacteria.</title>
        <authorList>
            <person name="Midha S."/>
            <person name="Bansal K."/>
            <person name="Sharma S."/>
            <person name="Kumar N."/>
            <person name="Patil P.P."/>
            <person name="Chaudhry V."/>
            <person name="Patil P.B."/>
        </authorList>
    </citation>
    <scope>NUCLEOTIDE SEQUENCE [LARGE SCALE GENOMIC DNA]</scope>
    <source>
        <strain evidence="13 14">NS226</strain>
    </source>
</reference>
<dbReference type="PANTHER" id="PTHR44936">
    <property type="entry name" value="SENSOR PROTEIN CREC"/>
    <property type="match status" value="1"/>
</dbReference>
<dbReference type="SUPFAM" id="SSF47384">
    <property type="entry name" value="Homodimeric domain of signal transducing histidine kinase"/>
    <property type="match status" value="1"/>
</dbReference>
<dbReference type="InterPro" id="IPR050980">
    <property type="entry name" value="2C_sensor_his_kinase"/>
</dbReference>
<evidence type="ECO:0000259" key="11">
    <source>
        <dbReference type="PROSITE" id="PS50109"/>
    </source>
</evidence>
<dbReference type="GO" id="GO:0005886">
    <property type="term" value="C:plasma membrane"/>
    <property type="evidence" value="ECO:0007669"/>
    <property type="project" value="UniProtKB-SubCell"/>
</dbReference>
<keyword evidence="9" id="KW-0067">ATP-binding</keyword>
<keyword evidence="4" id="KW-1003">Cell membrane</keyword>
<dbReference type="AlphaFoldDB" id="A0A175RBP8"/>
<dbReference type="InterPro" id="IPR036890">
    <property type="entry name" value="HATPase_C_sf"/>
</dbReference>
<protein>
    <recommendedName>
        <fullName evidence="3">histidine kinase</fullName>
        <ecNumber evidence="3">2.7.13.3</ecNumber>
    </recommendedName>
</protein>
<evidence type="ECO:0000313" key="13">
    <source>
        <dbReference type="EMBL" id="KTQ96082.1"/>
    </source>
</evidence>
<dbReference type="SMART" id="SM00304">
    <property type="entry name" value="HAMP"/>
    <property type="match status" value="1"/>
</dbReference>
<evidence type="ECO:0000259" key="12">
    <source>
        <dbReference type="PROSITE" id="PS50885"/>
    </source>
</evidence>
<comment type="catalytic activity">
    <reaction evidence="1">
        <text>ATP + protein L-histidine = ADP + protein N-phospho-L-histidine.</text>
        <dbReference type="EC" id="2.7.13.3"/>
    </reaction>
</comment>
<dbReference type="InterPro" id="IPR005467">
    <property type="entry name" value="His_kinase_dom"/>
</dbReference>
<proteinExistence type="predicted"/>
<dbReference type="InterPro" id="IPR036097">
    <property type="entry name" value="HisK_dim/P_sf"/>
</dbReference>
<keyword evidence="8" id="KW-0418">Kinase</keyword>
<dbReference type="STRING" id="401562.NS365_09415"/>
<evidence type="ECO:0000256" key="1">
    <source>
        <dbReference type="ARBA" id="ARBA00000085"/>
    </source>
</evidence>
<keyword evidence="10" id="KW-0472">Membrane</keyword>
<dbReference type="InterPro" id="IPR004358">
    <property type="entry name" value="Sig_transdc_His_kin-like_C"/>
</dbReference>
<dbReference type="Gene3D" id="3.30.565.10">
    <property type="entry name" value="Histidine kinase-like ATPase, C-terminal domain"/>
    <property type="match status" value="1"/>
</dbReference>
<evidence type="ECO:0000256" key="8">
    <source>
        <dbReference type="ARBA" id="ARBA00022777"/>
    </source>
</evidence>
<dbReference type="SMART" id="SM00387">
    <property type="entry name" value="HATPase_c"/>
    <property type="match status" value="1"/>
</dbReference>
<comment type="caution">
    <text evidence="13">The sequence shown here is derived from an EMBL/GenBank/DDBJ whole genome shotgun (WGS) entry which is preliminary data.</text>
</comment>
<evidence type="ECO:0000256" key="4">
    <source>
        <dbReference type="ARBA" id="ARBA00022475"/>
    </source>
</evidence>
<dbReference type="SUPFAM" id="SSF55874">
    <property type="entry name" value="ATPase domain of HSP90 chaperone/DNA topoisomerase II/histidine kinase"/>
    <property type="match status" value="1"/>
</dbReference>
<dbReference type="GO" id="GO:0005524">
    <property type="term" value="F:ATP binding"/>
    <property type="evidence" value="ECO:0007669"/>
    <property type="project" value="UniProtKB-KW"/>
</dbReference>
<dbReference type="OrthoDB" id="9804645at2"/>
<dbReference type="Pfam" id="PF00672">
    <property type="entry name" value="HAMP"/>
    <property type="match status" value="1"/>
</dbReference>
<keyword evidence="10" id="KW-0812">Transmembrane</keyword>
<dbReference type="Gene3D" id="1.10.287.130">
    <property type="match status" value="1"/>
</dbReference>
<name>A0A175RBP8_9HYPH</name>
<dbReference type="EC" id="2.7.13.3" evidence="3"/>
<organism evidence="13 14">
    <name type="scientific">Aureimonas ureilytica</name>
    <dbReference type="NCBI Taxonomy" id="401562"/>
    <lineage>
        <taxon>Bacteria</taxon>
        <taxon>Pseudomonadati</taxon>
        <taxon>Pseudomonadota</taxon>
        <taxon>Alphaproteobacteria</taxon>
        <taxon>Hyphomicrobiales</taxon>
        <taxon>Aurantimonadaceae</taxon>
        <taxon>Aureimonas</taxon>
    </lineage>
</organism>
<dbReference type="PROSITE" id="PS50109">
    <property type="entry name" value="HIS_KIN"/>
    <property type="match status" value="1"/>
</dbReference>
<gene>
    <name evidence="13" type="ORF">NS226_08490</name>
</gene>
<evidence type="ECO:0000256" key="6">
    <source>
        <dbReference type="ARBA" id="ARBA00022679"/>
    </source>
</evidence>
<dbReference type="PATRIC" id="fig|401562.3.peg.1070"/>
<sequence length="418" mass="44755">MVSLRNRLALLLVGAIVGVVVLAAVVTFQILDHDDSADFEGMFAESVSLALRVAEGSGAKARAAGIETGPEPRARDVHEEPSAKLIQRLRAEGTDMDVRVVSSEDGRHFRIAVPLRDGTWMFLHYPGLPPSPIGPLVSYLSLVTLGAIAVALMAARRITGPLRVLEQAAASVRPDGTLAPLTPKGPAELRATAEALNRLSERVRSATESRMRLVAAAGHDLRTPMTRLRLRAEFLPEAEREAWLRDLGELDAIADSAIRLVREEVSADPPEPVELPALLGEIAGELGAIGRLVRFEGGAASGFVRGQRLALKRAFSNLIDNAATHGGGAVLRLEGSGEAWRVVVEDRGPGIPAELLARVFEPFFRVDAGRRKTHGGAGLGLAIAHEILERHGGTIRIENREGGGLRQVVNLPRFESTS</sequence>
<keyword evidence="6" id="KW-0808">Transferase</keyword>
<keyword evidence="10" id="KW-1133">Transmembrane helix</keyword>
<feature type="transmembrane region" description="Helical" evidence="10">
    <location>
        <begin position="136"/>
        <end position="155"/>
    </location>
</feature>
<dbReference type="PANTHER" id="PTHR44936:SF10">
    <property type="entry name" value="SENSOR PROTEIN RSTB"/>
    <property type="match status" value="1"/>
</dbReference>
<dbReference type="CDD" id="cd00075">
    <property type="entry name" value="HATPase"/>
    <property type="match status" value="1"/>
</dbReference>
<accession>A0A175RBP8</accession>
<dbReference type="PROSITE" id="PS50885">
    <property type="entry name" value="HAMP"/>
    <property type="match status" value="1"/>
</dbReference>
<dbReference type="EMBL" id="LDPZ01000017">
    <property type="protein sequence ID" value="KTQ96082.1"/>
    <property type="molecule type" value="Genomic_DNA"/>
</dbReference>
<dbReference type="CDD" id="cd00082">
    <property type="entry name" value="HisKA"/>
    <property type="match status" value="1"/>
</dbReference>
<dbReference type="InterPro" id="IPR003660">
    <property type="entry name" value="HAMP_dom"/>
</dbReference>
<dbReference type="Proteomes" id="UP000078272">
    <property type="component" value="Unassembled WGS sequence"/>
</dbReference>
<evidence type="ECO:0000256" key="10">
    <source>
        <dbReference type="SAM" id="Phobius"/>
    </source>
</evidence>
<dbReference type="Pfam" id="PF02518">
    <property type="entry name" value="HATPase_c"/>
    <property type="match status" value="1"/>
</dbReference>
<keyword evidence="5" id="KW-0597">Phosphoprotein</keyword>
<dbReference type="InterPro" id="IPR003594">
    <property type="entry name" value="HATPase_dom"/>
</dbReference>
<evidence type="ECO:0000256" key="5">
    <source>
        <dbReference type="ARBA" id="ARBA00022553"/>
    </source>
</evidence>
<keyword evidence="7" id="KW-0547">Nucleotide-binding</keyword>
<evidence type="ECO:0000256" key="7">
    <source>
        <dbReference type="ARBA" id="ARBA00022741"/>
    </source>
</evidence>
<feature type="domain" description="HAMP" evidence="12">
    <location>
        <begin position="156"/>
        <end position="208"/>
    </location>
</feature>